<evidence type="ECO:0000259" key="1">
    <source>
        <dbReference type="Pfam" id="PF01872"/>
    </source>
</evidence>
<dbReference type="RefSeq" id="WP_203809277.1">
    <property type="nucleotide sequence ID" value="NZ_BAAAQE010000116.1"/>
</dbReference>
<reference evidence="2 3" key="1">
    <citation type="submission" date="2021-01" db="EMBL/GenBank/DDBJ databases">
        <title>Whole genome shotgun sequence of Actinoplanes couchii NBRC 106145.</title>
        <authorList>
            <person name="Komaki H."/>
            <person name="Tamura T."/>
        </authorList>
    </citation>
    <scope>NUCLEOTIDE SEQUENCE [LARGE SCALE GENOMIC DNA]</scope>
    <source>
        <strain evidence="2 3">NBRC 106145</strain>
    </source>
</reference>
<dbReference type="InterPro" id="IPR050765">
    <property type="entry name" value="Riboflavin_Biosynth_HTPR"/>
</dbReference>
<protein>
    <submittedName>
        <fullName evidence="2">Deaminase</fullName>
    </submittedName>
</protein>
<keyword evidence="3" id="KW-1185">Reference proteome</keyword>
<name>A0ABQ3XS87_9ACTN</name>
<accession>A0ABQ3XS87</accession>
<dbReference type="InterPro" id="IPR002734">
    <property type="entry name" value="RibDG_C"/>
</dbReference>
<dbReference type="PANTHER" id="PTHR38011:SF11">
    <property type="entry name" value="2,5-DIAMINO-6-RIBOSYLAMINO-4(3H)-PYRIMIDINONE 5'-PHOSPHATE REDUCTASE"/>
    <property type="match status" value="1"/>
</dbReference>
<gene>
    <name evidence="2" type="ORF">Aco03nite_097820</name>
</gene>
<sequence length="182" mass="19930">MRKLVYFVAASIDGFIAAPDGSWDFFQSGADVIDYMRETYPETLPSHVRGPGTPPNRVFDTVLMGRNTYEPALKAGISRPYEHLEEIVFSRSLKRETADPLTVVKQLKQRPGLDIWLAGGGDLAGQLLPAIDELVIKLNPMIAGAGIPLAATAFAPHHFTLRDATPLPSGVVVLRYQSAMKR</sequence>
<dbReference type="Pfam" id="PF01872">
    <property type="entry name" value="RibD_C"/>
    <property type="match status" value="1"/>
</dbReference>
<evidence type="ECO:0000313" key="3">
    <source>
        <dbReference type="Proteomes" id="UP000612282"/>
    </source>
</evidence>
<dbReference type="InterPro" id="IPR024072">
    <property type="entry name" value="DHFR-like_dom_sf"/>
</dbReference>
<comment type="caution">
    <text evidence="2">The sequence shown here is derived from an EMBL/GenBank/DDBJ whole genome shotgun (WGS) entry which is preliminary data.</text>
</comment>
<evidence type="ECO:0000313" key="2">
    <source>
        <dbReference type="EMBL" id="GID61378.1"/>
    </source>
</evidence>
<dbReference type="SUPFAM" id="SSF53597">
    <property type="entry name" value="Dihydrofolate reductase-like"/>
    <property type="match status" value="1"/>
</dbReference>
<dbReference type="PANTHER" id="PTHR38011">
    <property type="entry name" value="DIHYDROFOLATE REDUCTASE FAMILY PROTEIN (AFU_ORTHOLOGUE AFUA_8G06820)"/>
    <property type="match status" value="1"/>
</dbReference>
<dbReference type="Gene3D" id="3.40.430.10">
    <property type="entry name" value="Dihydrofolate Reductase, subunit A"/>
    <property type="match status" value="1"/>
</dbReference>
<organism evidence="2 3">
    <name type="scientific">Actinoplanes couchii</name>
    <dbReference type="NCBI Taxonomy" id="403638"/>
    <lineage>
        <taxon>Bacteria</taxon>
        <taxon>Bacillati</taxon>
        <taxon>Actinomycetota</taxon>
        <taxon>Actinomycetes</taxon>
        <taxon>Micromonosporales</taxon>
        <taxon>Micromonosporaceae</taxon>
        <taxon>Actinoplanes</taxon>
    </lineage>
</organism>
<feature type="domain" description="Bacterial bifunctional deaminase-reductase C-terminal" evidence="1">
    <location>
        <begin position="89"/>
        <end position="171"/>
    </location>
</feature>
<dbReference type="EMBL" id="BOMG01000125">
    <property type="protein sequence ID" value="GID61378.1"/>
    <property type="molecule type" value="Genomic_DNA"/>
</dbReference>
<proteinExistence type="predicted"/>
<dbReference type="Proteomes" id="UP000612282">
    <property type="component" value="Unassembled WGS sequence"/>
</dbReference>